<reference evidence="2" key="1">
    <citation type="journal article" date="2020" name="Stud. Mycol.">
        <title>101 Dothideomycetes genomes: a test case for predicting lifestyles and emergence of pathogens.</title>
        <authorList>
            <person name="Haridas S."/>
            <person name="Albert R."/>
            <person name="Binder M."/>
            <person name="Bloem J."/>
            <person name="Labutti K."/>
            <person name="Salamov A."/>
            <person name="Andreopoulos B."/>
            <person name="Baker S."/>
            <person name="Barry K."/>
            <person name="Bills G."/>
            <person name="Bluhm B."/>
            <person name="Cannon C."/>
            <person name="Castanera R."/>
            <person name="Culley D."/>
            <person name="Daum C."/>
            <person name="Ezra D."/>
            <person name="Gonzalez J."/>
            <person name="Henrissat B."/>
            <person name="Kuo A."/>
            <person name="Liang C."/>
            <person name="Lipzen A."/>
            <person name="Lutzoni F."/>
            <person name="Magnuson J."/>
            <person name="Mondo S."/>
            <person name="Nolan M."/>
            <person name="Ohm R."/>
            <person name="Pangilinan J."/>
            <person name="Park H.-J."/>
            <person name="Ramirez L."/>
            <person name="Alfaro M."/>
            <person name="Sun H."/>
            <person name="Tritt A."/>
            <person name="Yoshinaga Y."/>
            <person name="Zwiers L.-H."/>
            <person name="Turgeon B."/>
            <person name="Goodwin S."/>
            <person name="Spatafora J."/>
            <person name="Crous P."/>
            <person name="Grigoriev I."/>
        </authorList>
    </citation>
    <scope>NUCLEOTIDE SEQUENCE</scope>
    <source>
        <strain evidence="2">CBS 122681</strain>
    </source>
</reference>
<evidence type="ECO:0000313" key="2">
    <source>
        <dbReference type="EMBL" id="KAF2659350.1"/>
    </source>
</evidence>
<proteinExistence type="predicted"/>
<dbReference type="Proteomes" id="UP000799324">
    <property type="component" value="Unassembled WGS sequence"/>
</dbReference>
<keyword evidence="3" id="KW-1185">Reference proteome</keyword>
<sequence length="90" mass="10477">MLLSQFFAVLCLPASCHLFQSCQWTPRHNEQRPHHYVTGFIALATIRRYPATHATVFTELPCSMVPSRTYERARASSYTCLHFAFCLYIY</sequence>
<evidence type="ECO:0000256" key="1">
    <source>
        <dbReference type="SAM" id="SignalP"/>
    </source>
</evidence>
<evidence type="ECO:0000313" key="3">
    <source>
        <dbReference type="Proteomes" id="UP000799324"/>
    </source>
</evidence>
<accession>A0A6A6THG8</accession>
<gene>
    <name evidence="2" type="ORF">K491DRAFT_192670</name>
</gene>
<feature type="signal peptide" evidence="1">
    <location>
        <begin position="1"/>
        <end position="18"/>
    </location>
</feature>
<dbReference type="AlphaFoldDB" id="A0A6A6THG8"/>
<feature type="chain" id="PRO_5025524962" description="Secreted protein" evidence="1">
    <location>
        <begin position="19"/>
        <end position="90"/>
    </location>
</feature>
<dbReference type="EMBL" id="MU004307">
    <property type="protein sequence ID" value="KAF2659350.1"/>
    <property type="molecule type" value="Genomic_DNA"/>
</dbReference>
<protein>
    <recommendedName>
        <fullName evidence="4">Secreted protein</fullName>
    </recommendedName>
</protein>
<name>A0A6A6THG8_9PLEO</name>
<evidence type="ECO:0008006" key="4">
    <source>
        <dbReference type="Google" id="ProtNLM"/>
    </source>
</evidence>
<keyword evidence="1" id="KW-0732">Signal</keyword>
<organism evidence="2 3">
    <name type="scientific">Lophiostoma macrostomum CBS 122681</name>
    <dbReference type="NCBI Taxonomy" id="1314788"/>
    <lineage>
        <taxon>Eukaryota</taxon>
        <taxon>Fungi</taxon>
        <taxon>Dikarya</taxon>
        <taxon>Ascomycota</taxon>
        <taxon>Pezizomycotina</taxon>
        <taxon>Dothideomycetes</taxon>
        <taxon>Pleosporomycetidae</taxon>
        <taxon>Pleosporales</taxon>
        <taxon>Lophiostomataceae</taxon>
        <taxon>Lophiostoma</taxon>
    </lineage>
</organism>